<feature type="domain" description="CCHC-type" evidence="3">
    <location>
        <begin position="47"/>
        <end position="61"/>
    </location>
</feature>
<feature type="non-terminal residue" evidence="4">
    <location>
        <position position="1"/>
    </location>
</feature>
<evidence type="ECO:0000256" key="2">
    <source>
        <dbReference type="PROSITE-ProRule" id="PRU00047"/>
    </source>
</evidence>
<feature type="non-terminal residue" evidence="4">
    <location>
        <position position="70"/>
    </location>
</feature>
<keyword evidence="2" id="KW-0863">Zinc-finger</keyword>
<gene>
    <name evidence="4" type="ORF">M404DRAFT_84881</name>
</gene>
<dbReference type="EMBL" id="KN831992">
    <property type="protein sequence ID" value="KIO00952.1"/>
    <property type="molecule type" value="Genomic_DNA"/>
</dbReference>
<dbReference type="Gene3D" id="4.10.60.10">
    <property type="entry name" value="Zinc finger, CCHC-type"/>
    <property type="match status" value="1"/>
</dbReference>
<dbReference type="InParanoid" id="A0A0C3JU21"/>
<evidence type="ECO:0000313" key="5">
    <source>
        <dbReference type="Proteomes" id="UP000054217"/>
    </source>
</evidence>
<reference evidence="4 5" key="1">
    <citation type="submission" date="2014-04" db="EMBL/GenBank/DDBJ databases">
        <authorList>
            <consortium name="DOE Joint Genome Institute"/>
            <person name="Kuo A."/>
            <person name="Kohler A."/>
            <person name="Costa M.D."/>
            <person name="Nagy L.G."/>
            <person name="Floudas D."/>
            <person name="Copeland A."/>
            <person name="Barry K.W."/>
            <person name="Cichocki N."/>
            <person name="Veneault-Fourrey C."/>
            <person name="LaButti K."/>
            <person name="Lindquist E.A."/>
            <person name="Lipzen A."/>
            <person name="Lundell T."/>
            <person name="Morin E."/>
            <person name="Murat C."/>
            <person name="Sun H."/>
            <person name="Tunlid A."/>
            <person name="Henrissat B."/>
            <person name="Grigoriev I.V."/>
            <person name="Hibbett D.S."/>
            <person name="Martin F."/>
            <person name="Nordberg H.P."/>
            <person name="Cantor M.N."/>
            <person name="Hua S.X."/>
        </authorList>
    </citation>
    <scope>NUCLEOTIDE SEQUENCE [LARGE SCALE GENOMIC DNA]</scope>
    <source>
        <strain evidence="4 5">Marx 270</strain>
    </source>
</reference>
<sequence>PNDEEGQRKYMAQLPVWITKHGDSAWVTEYTPYPLKPGTVMVCSGECFRCGMHGHRSRDCPTAEGDASRL</sequence>
<dbReference type="PROSITE" id="PS50158">
    <property type="entry name" value="ZF_CCHC"/>
    <property type="match status" value="1"/>
</dbReference>
<organism evidence="4 5">
    <name type="scientific">Pisolithus tinctorius Marx 270</name>
    <dbReference type="NCBI Taxonomy" id="870435"/>
    <lineage>
        <taxon>Eukaryota</taxon>
        <taxon>Fungi</taxon>
        <taxon>Dikarya</taxon>
        <taxon>Basidiomycota</taxon>
        <taxon>Agaricomycotina</taxon>
        <taxon>Agaricomycetes</taxon>
        <taxon>Agaricomycetidae</taxon>
        <taxon>Boletales</taxon>
        <taxon>Sclerodermatineae</taxon>
        <taxon>Pisolithaceae</taxon>
        <taxon>Pisolithus</taxon>
    </lineage>
</organism>
<dbReference type="GO" id="GO:0006397">
    <property type="term" value="P:mRNA processing"/>
    <property type="evidence" value="ECO:0007669"/>
    <property type="project" value="UniProtKB-KW"/>
</dbReference>
<dbReference type="InterPro" id="IPR036875">
    <property type="entry name" value="Znf_CCHC_sf"/>
</dbReference>
<dbReference type="SMART" id="SM00343">
    <property type="entry name" value="ZnF_C2HC"/>
    <property type="match status" value="1"/>
</dbReference>
<dbReference type="SUPFAM" id="SSF57756">
    <property type="entry name" value="Retrovirus zinc finger-like domains"/>
    <property type="match status" value="1"/>
</dbReference>
<protein>
    <recommendedName>
        <fullName evidence="3">CCHC-type domain-containing protein</fullName>
    </recommendedName>
</protein>
<dbReference type="InterPro" id="IPR001878">
    <property type="entry name" value="Znf_CCHC"/>
</dbReference>
<dbReference type="Proteomes" id="UP000054217">
    <property type="component" value="Unassembled WGS sequence"/>
</dbReference>
<dbReference type="Pfam" id="PF00098">
    <property type="entry name" value="zf-CCHC"/>
    <property type="match status" value="1"/>
</dbReference>
<dbReference type="AlphaFoldDB" id="A0A0C3JU21"/>
<proteinExistence type="predicted"/>
<evidence type="ECO:0000256" key="1">
    <source>
        <dbReference type="ARBA" id="ARBA00022664"/>
    </source>
</evidence>
<dbReference type="GO" id="GO:0003676">
    <property type="term" value="F:nucleic acid binding"/>
    <property type="evidence" value="ECO:0007669"/>
    <property type="project" value="InterPro"/>
</dbReference>
<keyword evidence="2" id="KW-0479">Metal-binding</keyword>
<accession>A0A0C3JU21</accession>
<evidence type="ECO:0000259" key="3">
    <source>
        <dbReference type="PROSITE" id="PS50158"/>
    </source>
</evidence>
<keyword evidence="5" id="KW-1185">Reference proteome</keyword>
<dbReference type="GO" id="GO:0008270">
    <property type="term" value="F:zinc ion binding"/>
    <property type="evidence" value="ECO:0007669"/>
    <property type="project" value="UniProtKB-KW"/>
</dbReference>
<dbReference type="HOGENOM" id="CLU_208800_0_0_1"/>
<dbReference type="OrthoDB" id="3260975at2759"/>
<keyword evidence="1" id="KW-0507">mRNA processing</keyword>
<evidence type="ECO:0000313" key="4">
    <source>
        <dbReference type="EMBL" id="KIO00952.1"/>
    </source>
</evidence>
<keyword evidence="2" id="KW-0862">Zinc</keyword>
<reference evidence="5" key="2">
    <citation type="submission" date="2015-01" db="EMBL/GenBank/DDBJ databases">
        <title>Evolutionary Origins and Diversification of the Mycorrhizal Mutualists.</title>
        <authorList>
            <consortium name="DOE Joint Genome Institute"/>
            <consortium name="Mycorrhizal Genomics Consortium"/>
            <person name="Kohler A."/>
            <person name="Kuo A."/>
            <person name="Nagy L.G."/>
            <person name="Floudas D."/>
            <person name="Copeland A."/>
            <person name="Barry K.W."/>
            <person name="Cichocki N."/>
            <person name="Veneault-Fourrey C."/>
            <person name="LaButti K."/>
            <person name="Lindquist E.A."/>
            <person name="Lipzen A."/>
            <person name="Lundell T."/>
            <person name="Morin E."/>
            <person name="Murat C."/>
            <person name="Riley R."/>
            <person name="Ohm R."/>
            <person name="Sun H."/>
            <person name="Tunlid A."/>
            <person name="Henrissat B."/>
            <person name="Grigoriev I.V."/>
            <person name="Hibbett D.S."/>
            <person name="Martin F."/>
        </authorList>
    </citation>
    <scope>NUCLEOTIDE SEQUENCE [LARGE SCALE GENOMIC DNA]</scope>
    <source>
        <strain evidence="5">Marx 270</strain>
    </source>
</reference>
<name>A0A0C3JU21_PISTI</name>